<evidence type="ECO:0000256" key="1">
    <source>
        <dbReference type="SAM" id="Coils"/>
    </source>
</evidence>
<keyword evidence="4" id="KW-1185">Reference proteome</keyword>
<dbReference type="RefSeq" id="WP_151675106.1">
    <property type="nucleotide sequence ID" value="NZ_BKCG01000009.1"/>
</dbReference>
<evidence type="ECO:0000313" key="3">
    <source>
        <dbReference type="EMBL" id="GER60675.1"/>
    </source>
</evidence>
<keyword evidence="2" id="KW-0732">Signal</keyword>
<evidence type="ECO:0008006" key="5">
    <source>
        <dbReference type="Google" id="ProtNLM"/>
    </source>
</evidence>
<keyword evidence="1" id="KW-0175">Coiled coil</keyword>
<proteinExistence type="predicted"/>
<organism evidence="3 4">
    <name type="scientific">Patiriisocius marinus</name>
    <dbReference type="NCBI Taxonomy" id="1397112"/>
    <lineage>
        <taxon>Bacteria</taxon>
        <taxon>Pseudomonadati</taxon>
        <taxon>Bacteroidota</taxon>
        <taxon>Flavobacteriia</taxon>
        <taxon>Flavobacteriales</taxon>
        <taxon>Flavobacteriaceae</taxon>
        <taxon>Patiriisocius</taxon>
    </lineage>
</organism>
<gene>
    <name evidence="3" type="ORF">ULMA_27830</name>
</gene>
<sequence length="348" mass="39408">MRIILFTLTAALWLTGNFVANAQETTSENSIEIQEQITDLHADKETIIANEKDQLRSEVAKINSRLENNEITNVEAEQLKVQAAEKTALNIENKVAIVDNRIALLERNGEDDNGFTVSLQLGKNRSSERIKQNSHFARTHSSLTFAFGLNNAIIEGQSIDDSPYRVGGSRFVELGYAWTTRVFDNSNWLRVKYGFSFQFNGLKFEDNNYLVDNGDGTNSLEEFSENLDKAKFRMDNLVLPVHFEFGPSKTYEKDGKKSFSSHEQFKIGLGGYAGLNLSTIQKLKYEKEGTDVKEKLKGDYNTNNFVYGLSGYVGWDTMSLYVKYDLNPIFKNGPEQRNVSAGVRFDFD</sequence>
<evidence type="ECO:0000256" key="2">
    <source>
        <dbReference type="SAM" id="SignalP"/>
    </source>
</evidence>
<feature type="coiled-coil region" evidence="1">
    <location>
        <begin position="52"/>
        <end position="108"/>
    </location>
</feature>
<dbReference type="EMBL" id="BKCG01000009">
    <property type="protein sequence ID" value="GER60675.1"/>
    <property type="molecule type" value="Genomic_DNA"/>
</dbReference>
<dbReference type="OrthoDB" id="1466811at2"/>
<feature type="signal peptide" evidence="2">
    <location>
        <begin position="1"/>
        <end position="22"/>
    </location>
</feature>
<accession>A0A5J4IRX6</accession>
<comment type="caution">
    <text evidence="3">The sequence shown here is derived from an EMBL/GenBank/DDBJ whole genome shotgun (WGS) entry which is preliminary data.</text>
</comment>
<protein>
    <recommendedName>
        <fullName evidence="5">Outer membrane protein beta-barrel domain-containing protein</fullName>
    </recommendedName>
</protein>
<dbReference type="Proteomes" id="UP000326509">
    <property type="component" value="Unassembled WGS sequence"/>
</dbReference>
<dbReference type="AlphaFoldDB" id="A0A5J4IRX6"/>
<evidence type="ECO:0000313" key="4">
    <source>
        <dbReference type="Proteomes" id="UP000326509"/>
    </source>
</evidence>
<feature type="chain" id="PRO_5023935435" description="Outer membrane protein beta-barrel domain-containing protein" evidence="2">
    <location>
        <begin position="23"/>
        <end position="348"/>
    </location>
</feature>
<name>A0A5J4IRX6_9FLAO</name>
<reference evidence="3 4" key="1">
    <citation type="submission" date="2019-08" db="EMBL/GenBank/DDBJ databases">
        <title>Draft genome sequence of Ulvibacter marinus type strain NBRC 109484.</title>
        <authorList>
            <person name="Kawano K."/>
            <person name="Ushijima N."/>
            <person name="Kihara M."/>
            <person name="Itoh H."/>
        </authorList>
    </citation>
    <scope>NUCLEOTIDE SEQUENCE [LARGE SCALE GENOMIC DNA]</scope>
    <source>
        <strain evidence="3 4">NBRC 109484</strain>
    </source>
</reference>